<dbReference type="Pfam" id="PF07963">
    <property type="entry name" value="N_methyl"/>
    <property type="match status" value="1"/>
</dbReference>
<feature type="transmembrane region" description="Helical" evidence="1">
    <location>
        <begin position="12"/>
        <end position="37"/>
    </location>
</feature>
<evidence type="ECO:0000313" key="2">
    <source>
        <dbReference type="EMBL" id="OGG71458.1"/>
    </source>
</evidence>
<dbReference type="SUPFAM" id="SSF54523">
    <property type="entry name" value="Pili subunits"/>
    <property type="match status" value="1"/>
</dbReference>
<keyword evidence="1" id="KW-0812">Transmembrane</keyword>
<evidence type="ECO:0000256" key="1">
    <source>
        <dbReference type="SAM" id="Phobius"/>
    </source>
</evidence>
<dbReference type="InterPro" id="IPR012902">
    <property type="entry name" value="N_methyl_site"/>
</dbReference>
<evidence type="ECO:0008006" key="4">
    <source>
        <dbReference type="Google" id="ProtNLM"/>
    </source>
</evidence>
<comment type="caution">
    <text evidence="2">The sequence shown here is derived from an EMBL/GenBank/DDBJ whole genome shotgun (WGS) entry which is preliminary data.</text>
</comment>
<gene>
    <name evidence="2" type="ORF">A3A35_03370</name>
</gene>
<evidence type="ECO:0000313" key="3">
    <source>
        <dbReference type="Proteomes" id="UP000179115"/>
    </source>
</evidence>
<dbReference type="STRING" id="1798508.A3A35_03370"/>
<dbReference type="EMBL" id="MFLV01000022">
    <property type="protein sequence ID" value="OGG71458.1"/>
    <property type="molecule type" value="Genomic_DNA"/>
</dbReference>
<accession>A0A1F6ECR4</accession>
<organism evidence="2 3">
    <name type="scientific">Candidatus Kaiserbacteria bacterium RIFCSPLOWO2_01_FULL_51_21</name>
    <dbReference type="NCBI Taxonomy" id="1798508"/>
    <lineage>
        <taxon>Bacteria</taxon>
        <taxon>Candidatus Kaiseribacteriota</taxon>
    </lineage>
</organism>
<dbReference type="NCBIfam" id="TIGR02532">
    <property type="entry name" value="IV_pilin_GFxxxE"/>
    <property type="match status" value="1"/>
</dbReference>
<protein>
    <recommendedName>
        <fullName evidence="4">Type II secretion system protein GspH</fullName>
    </recommendedName>
</protein>
<dbReference type="AlphaFoldDB" id="A0A1F6ECR4"/>
<reference evidence="2 3" key="1">
    <citation type="journal article" date="2016" name="Nat. Commun.">
        <title>Thousands of microbial genomes shed light on interconnected biogeochemical processes in an aquifer system.</title>
        <authorList>
            <person name="Anantharaman K."/>
            <person name="Brown C.T."/>
            <person name="Hug L.A."/>
            <person name="Sharon I."/>
            <person name="Castelle C.J."/>
            <person name="Probst A.J."/>
            <person name="Thomas B.C."/>
            <person name="Singh A."/>
            <person name="Wilkins M.J."/>
            <person name="Karaoz U."/>
            <person name="Brodie E.L."/>
            <person name="Williams K.H."/>
            <person name="Hubbard S.S."/>
            <person name="Banfield J.F."/>
        </authorList>
    </citation>
    <scope>NUCLEOTIDE SEQUENCE [LARGE SCALE GENOMIC DNA]</scope>
</reference>
<name>A0A1F6ECR4_9BACT</name>
<dbReference type="Proteomes" id="UP000179115">
    <property type="component" value="Unassembled WGS sequence"/>
</dbReference>
<keyword evidence="1" id="KW-1133">Transmembrane helix</keyword>
<keyword evidence="1" id="KW-0472">Membrane</keyword>
<proteinExistence type="predicted"/>
<dbReference type="InterPro" id="IPR045584">
    <property type="entry name" value="Pilin-like"/>
</dbReference>
<sequence length="180" mass="20223">MKRAYQNRAFTLVELLVSVGIFSLVMLMAVSSLLSLVDVDRKAQSMKSVMNNLNFAMESMSREIKTGQFFESVDNYTFTYDDRQGRKVTYSLPEHQILRSIDGGFPVPLTASEVVVENRDLGIPLFSLVGENCKQGSGDVQQPYVLIRIKGNMKFSEKIKSSFSVQTTASQRIFDLPTCI</sequence>